<keyword evidence="1" id="KW-0732">Signal</keyword>
<dbReference type="AlphaFoldDB" id="A0AAV1QU98"/>
<gene>
    <name evidence="2" type="ORF">DCAF_LOCUS1749</name>
</gene>
<accession>A0AAV1QU98</accession>
<comment type="caution">
    <text evidence="2">The sequence shown here is derived from an EMBL/GenBank/DDBJ whole genome shotgun (WGS) entry which is preliminary data.</text>
</comment>
<organism evidence="2 3">
    <name type="scientific">Dovyalis caffra</name>
    <dbReference type="NCBI Taxonomy" id="77055"/>
    <lineage>
        <taxon>Eukaryota</taxon>
        <taxon>Viridiplantae</taxon>
        <taxon>Streptophyta</taxon>
        <taxon>Embryophyta</taxon>
        <taxon>Tracheophyta</taxon>
        <taxon>Spermatophyta</taxon>
        <taxon>Magnoliopsida</taxon>
        <taxon>eudicotyledons</taxon>
        <taxon>Gunneridae</taxon>
        <taxon>Pentapetalae</taxon>
        <taxon>rosids</taxon>
        <taxon>fabids</taxon>
        <taxon>Malpighiales</taxon>
        <taxon>Salicaceae</taxon>
        <taxon>Flacourtieae</taxon>
        <taxon>Dovyalis</taxon>
    </lineage>
</organism>
<evidence type="ECO:0000313" key="3">
    <source>
        <dbReference type="Proteomes" id="UP001314170"/>
    </source>
</evidence>
<name>A0AAV1QU98_9ROSI</name>
<reference evidence="2 3" key="1">
    <citation type="submission" date="2024-01" db="EMBL/GenBank/DDBJ databases">
        <authorList>
            <person name="Waweru B."/>
        </authorList>
    </citation>
    <scope>NUCLEOTIDE SEQUENCE [LARGE SCALE GENOMIC DNA]</scope>
</reference>
<evidence type="ECO:0000256" key="1">
    <source>
        <dbReference type="SAM" id="SignalP"/>
    </source>
</evidence>
<proteinExistence type="predicted"/>
<dbReference type="Proteomes" id="UP001314170">
    <property type="component" value="Unassembled WGS sequence"/>
</dbReference>
<protein>
    <submittedName>
        <fullName evidence="2">Uncharacterized protein</fullName>
    </submittedName>
</protein>
<sequence length="145" mass="16628">MVHATLSMALFVSNVDVGTSLVDICIPNAAFLNACWLWKEMEVAEMVIELSFILDTKPTSAYVVFPHIYVALGYSGEKLNMRNGLRELKNVKMDARLLDNDSWLAFARLRVLRIYPVSELRFMHIKKLIVELYKEARLKSSSLFL</sequence>
<keyword evidence="3" id="KW-1185">Reference proteome</keyword>
<feature type="chain" id="PRO_5043438363" evidence="1">
    <location>
        <begin position="21"/>
        <end position="145"/>
    </location>
</feature>
<dbReference type="EMBL" id="CAWUPB010000246">
    <property type="protein sequence ID" value="CAK7324112.1"/>
    <property type="molecule type" value="Genomic_DNA"/>
</dbReference>
<evidence type="ECO:0000313" key="2">
    <source>
        <dbReference type="EMBL" id="CAK7324112.1"/>
    </source>
</evidence>
<feature type="signal peptide" evidence="1">
    <location>
        <begin position="1"/>
        <end position="20"/>
    </location>
</feature>